<organism evidence="1 2">
    <name type="scientific">Paraburkholderia podalyriae</name>
    <dbReference type="NCBI Taxonomy" id="1938811"/>
    <lineage>
        <taxon>Bacteria</taxon>
        <taxon>Pseudomonadati</taxon>
        <taxon>Pseudomonadota</taxon>
        <taxon>Betaproteobacteria</taxon>
        <taxon>Burkholderiales</taxon>
        <taxon>Burkholderiaceae</taxon>
        <taxon>Paraburkholderia</taxon>
    </lineage>
</organism>
<sequence length="67" mass="7274">MKSDREVERYALAAHSALMHIELIARRGGNVAALAAIEKIARDTQACAPRQGSLRRKVRCGKSVKSG</sequence>
<accession>A0ABR7PMD1</accession>
<dbReference type="Proteomes" id="UP000736373">
    <property type="component" value="Unassembled WGS sequence"/>
</dbReference>
<dbReference type="EMBL" id="VZQQ01000009">
    <property type="protein sequence ID" value="MBC8747475.1"/>
    <property type="molecule type" value="Genomic_DNA"/>
</dbReference>
<name>A0ABR7PMD1_9BURK</name>
<reference evidence="1 2" key="1">
    <citation type="submission" date="2019-09" db="EMBL/GenBank/DDBJ databases">
        <title>Paraburkholderia podalyriae sp. nov., A South African Podalyria-associated rhizobium.</title>
        <authorList>
            <person name="Mavima L."/>
            <person name="Beukes C.W."/>
            <person name="Palmer M."/>
            <person name="De Meyer S.E."/>
            <person name="James E.K."/>
            <person name="Maluk M."/>
            <person name="Avontuur J.R."/>
            <person name="Chan W.Y."/>
            <person name="Venter S.N."/>
            <person name="Steenkamp E.T."/>
        </authorList>
    </citation>
    <scope>NUCLEOTIDE SEQUENCE [LARGE SCALE GENOMIC DNA]</scope>
    <source>
        <strain evidence="1 2">WC7.3b</strain>
    </source>
</reference>
<keyword evidence="2" id="KW-1185">Reference proteome</keyword>
<evidence type="ECO:0000313" key="1">
    <source>
        <dbReference type="EMBL" id="MBC8747475.1"/>
    </source>
</evidence>
<proteinExistence type="predicted"/>
<evidence type="ECO:0000313" key="2">
    <source>
        <dbReference type="Proteomes" id="UP000736373"/>
    </source>
</evidence>
<comment type="caution">
    <text evidence="1">The sequence shown here is derived from an EMBL/GenBank/DDBJ whole genome shotgun (WGS) entry which is preliminary data.</text>
</comment>
<protein>
    <submittedName>
        <fullName evidence="1">Uncharacterized protein</fullName>
    </submittedName>
</protein>
<gene>
    <name evidence="1" type="ORF">F6X42_12920</name>
</gene>